<reference evidence="2 3" key="1">
    <citation type="submission" date="2022-01" db="EMBL/GenBank/DDBJ databases">
        <title>Whole genome-based taxonomy of the Shewanellaceae.</title>
        <authorList>
            <person name="Martin-Rodriguez A.J."/>
        </authorList>
    </citation>
    <scope>NUCLEOTIDE SEQUENCE [LARGE SCALE GENOMIC DNA]</scope>
    <source>
        <strain evidence="2 3">DSM 17177</strain>
    </source>
</reference>
<proteinExistence type="predicted"/>
<evidence type="ECO:0000313" key="3">
    <source>
        <dbReference type="Proteomes" id="UP001203423"/>
    </source>
</evidence>
<feature type="signal peptide" evidence="1">
    <location>
        <begin position="1"/>
        <end position="21"/>
    </location>
</feature>
<keyword evidence="1" id="KW-0732">Signal</keyword>
<gene>
    <name evidence="2" type="ORF">L2764_16365</name>
</gene>
<evidence type="ECO:0000256" key="1">
    <source>
        <dbReference type="SAM" id="SignalP"/>
    </source>
</evidence>
<dbReference type="RefSeq" id="WP_248941334.1">
    <property type="nucleotide sequence ID" value="NZ_JAKIKS010000069.1"/>
</dbReference>
<organism evidence="2 3">
    <name type="scientific">Shewanella surugensis</name>
    <dbReference type="NCBI Taxonomy" id="212020"/>
    <lineage>
        <taxon>Bacteria</taxon>
        <taxon>Pseudomonadati</taxon>
        <taxon>Pseudomonadota</taxon>
        <taxon>Gammaproteobacteria</taxon>
        <taxon>Alteromonadales</taxon>
        <taxon>Shewanellaceae</taxon>
        <taxon>Shewanella</taxon>
    </lineage>
</organism>
<dbReference type="EMBL" id="JAKIKS010000069">
    <property type="protein sequence ID" value="MCL1126002.1"/>
    <property type="molecule type" value="Genomic_DNA"/>
</dbReference>
<feature type="chain" id="PRO_5045366300" description="Secreted protein" evidence="1">
    <location>
        <begin position="22"/>
        <end position="139"/>
    </location>
</feature>
<name>A0ABT0LE68_9GAMM</name>
<evidence type="ECO:0000313" key="2">
    <source>
        <dbReference type="EMBL" id="MCL1126002.1"/>
    </source>
</evidence>
<keyword evidence="3" id="KW-1185">Reference proteome</keyword>
<sequence>MQYFNLSSLLLAFLLFSNAQANERDTMTDSHQLTKDAQDHEQYGMSSVGPVAYGTVLLGGSKYAGSANWSSSYNATDKRYEITITGESYYYMSYATVITPAGDQRYCNSNSASGKLLVECYDSNGNQTTSRFGFISFKP</sequence>
<dbReference type="Proteomes" id="UP001203423">
    <property type="component" value="Unassembled WGS sequence"/>
</dbReference>
<accession>A0ABT0LE68</accession>
<protein>
    <recommendedName>
        <fullName evidence="4">Secreted protein</fullName>
    </recommendedName>
</protein>
<comment type="caution">
    <text evidence="2">The sequence shown here is derived from an EMBL/GenBank/DDBJ whole genome shotgun (WGS) entry which is preliminary data.</text>
</comment>
<evidence type="ECO:0008006" key="4">
    <source>
        <dbReference type="Google" id="ProtNLM"/>
    </source>
</evidence>